<dbReference type="InterPro" id="IPR036291">
    <property type="entry name" value="NAD(P)-bd_dom_sf"/>
</dbReference>
<evidence type="ECO:0000256" key="3">
    <source>
        <dbReference type="ARBA" id="ARBA00023098"/>
    </source>
</evidence>
<name>A0AAW1M135_POPJA</name>
<comment type="caution">
    <text evidence="7">The sequence shown here is derived from an EMBL/GenBank/DDBJ whole genome shotgun (WGS) entry which is preliminary data.</text>
</comment>
<keyword evidence="4" id="KW-0812">Transmembrane</keyword>
<evidence type="ECO:0000313" key="8">
    <source>
        <dbReference type="Proteomes" id="UP001458880"/>
    </source>
</evidence>
<dbReference type="SUPFAM" id="SSF51735">
    <property type="entry name" value="NAD(P)-binding Rossmann-fold domains"/>
    <property type="match status" value="1"/>
</dbReference>
<dbReference type="GO" id="GO:0035336">
    <property type="term" value="P:long-chain fatty-acyl-CoA metabolic process"/>
    <property type="evidence" value="ECO:0007669"/>
    <property type="project" value="TreeGrafter"/>
</dbReference>
<evidence type="ECO:0000256" key="1">
    <source>
        <dbReference type="ARBA" id="ARBA00005928"/>
    </source>
</evidence>
<comment type="catalytic activity">
    <reaction evidence="4">
        <text>a long-chain fatty acyl-CoA + 2 NADPH + 2 H(+) = a long-chain primary fatty alcohol + 2 NADP(+) + CoA</text>
        <dbReference type="Rhea" id="RHEA:52716"/>
        <dbReference type="ChEBI" id="CHEBI:15378"/>
        <dbReference type="ChEBI" id="CHEBI:57287"/>
        <dbReference type="ChEBI" id="CHEBI:57783"/>
        <dbReference type="ChEBI" id="CHEBI:58349"/>
        <dbReference type="ChEBI" id="CHEBI:77396"/>
        <dbReference type="ChEBI" id="CHEBI:83139"/>
        <dbReference type="EC" id="1.2.1.84"/>
    </reaction>
</comment>
<dbReference type="CDD" id="cd09071">
    <property type="entry name" value="FAR_C"/>
    <property type="match status" value="1"/>
</dbReference>
<keyword evidence="4" id="KW-1133">Transmembrane helix</keyword>
<keyword evidence="2 4" id="KW-0444">Lipid biosynthesis</keyword>
<dbReference type="Pfam" id="PF03015">
    <property type="entry name" value="Sterile"/>
    <property type="match status" value="1"/>
</dbReference>
<dbReference type="CDD" id="cd05236">
    <property type="entry name" value="FAR-N_SDR_e"/>
    <property type="match status" value="1"/>
</dbReference>
<dbReference type="InterPro" id="IPR026055">
    <property type="entry name" value="FAR"/>
</dbReference>
<dbReference type="AlphaFoldDB" id="A0AAW1M135"/>
<evidence type="ECO:0000256" key="4">
    <source>
        <dbReference type="RuleBase" id="RU363097"/>
    </source>
</evidence>
<feature type="transmembrane region" description="Helical" evidence="4">
    <location>
        <begin position="467"/>
        <end position="485"/>
    </location>
</feature>
<dbReference type="PANTHER" id="PTHR11011:SF12">
    <property type="entry name" value="FATTY ACYL-COA REDUCTASE"/>
    <property type="match status" value="1"/>
</dbReference>
<evidence type="ECO:0000313" key="7">
    <source>
        <dbReference type="EMBL" id="KAK9739583.1"/>
    </source>
</evidence>
<accession>A0AAW1M135</accession>
<protein>
    <recommendedName>
        <fullName evidence="4">Fatty acyl-CoA reductase</fullName>
        <ecNumber evidence="4">1.2.1.84</ecNumber>
    </recommendedName>
</protein>
<feature type="domain" description="Thioester reductase (TE)" evidence="6">
    <location>
        <begin position="31"/>
        <end position="280"/>
    </location>
</feature>
<evidence type="ECO:0000259" key="6">
    <source>
        <dbReference type="Pfam" id="PF07993"/>
    </source>
</evidence>
<dbReference type="InterPro" id="IPR013120">
    <property type="entry name" value="FAR_NAD-bd"/>
</dbReference>
<dbReference type="PANTHER" id="PTHR11011">
    <property type="entry name" value="MALE STERILITY PROTEIN 2-RELATED"/>
    <property type="match status" value="1"/>
</dbReference>
<dbReference type="EMBL" id="JASPKY010000073">
    <property type="protein sequence ID" value="KAK9739583.1"/>
    <property type="molecule type" value="Genomic_DNA"/>
</dbReference>
<keyword evidence="3 4" id="KW-0443">Lipid metabolism</keyword>
<keyword evidence="4" id="KW-0521">NADP</keyword>
<keyword evidence="4" id="KW-0560">Oxidoreductase</keyword>
<sequence>MSCGLHQSNLVDFTSKSNIIKIWTWSQKQLRNEINKIYVLIKPKRGQSSAERIASWSKIYLFNKVIEENPGIMKKIIPIAGDFYEDDLGISDKDRLQLVNDVSIVFHLAATLRLEADVKDAVKLNTEGTLHMLELCKQFQQLQVFVHASTIFCYWDVTILDEKVYPPSQDPYDVIQLCREKSATEVNAATARLMKLCPNSYIFSKRLAETIVDDMKNEIPIVIVRPSIVLPSLQEPFPGWVDSLNGPIGILVAAGKGVLRTVYCDQNTYLMGIPVDVAANGFLNIAYERATTSSDKLVYNLTAGSFWTYKEILEQARSKILKYPFEWTLWFPDGATTKNKFIHKLSIFLFHYVPAYFIDFLLLLFMQKRFMVRVQNKITFGLQLLEYFSMRNWLFINNNTLSLERGLSKDERQKFPTTSCINLDPEIYLEDCIYGARTYCLKENPKTLPFCRIYVKFLYGLHLITKLVIYYYLLKLFACILVKYMNLFSN</sequence>
<dbReference type="Gene3D" id="3.40.50.720">
    <property type="entry name" value="NAD(P)-binding Rossmann-like Domain"/>
    <property type="match status" value="1"/>
</dbReference>
<organism evidence="7 8">
    <name type="scientific">Popillia japonica</name>
    <name type="common">Japanese beetle</name>
    <dbReference type="NCBI Taxonomy" id="7064"/>
    <lineage>
        <taxon>Eukaryota</taxon>
        <taxon>Metazoa</taxon>
        <taxon>Ecdysozoa</taxon>
        <taxon>Arthropoda</taxon>
        <taxon>Hexapoda</taxon>
        <taxon>Insecta</taxon>
        <taxon>Pterygota</taxon>
        <taxon>Neoptera</taxon>
        <taxon>Endopterygota</taxon>
        <taxon>Coleoptera</taxon>
        <taxon>Polyphaga</taxon>
        <taxon>Scarabaeiformia</taxon>
        <taxon>Scarabaeidae</taxon>
        <taxon>Rutelinae</taxon>
        <taxon>Popillia</taxon>
    </lineage>
</organism>
<comment type="similarity">
    <text evidence="1 4">Belongs to the fatty acyl-CoA reductase family.</text>
</comment>
<dbReference type="Proteomes" id="UP001458880">
    <property type="component" value="Unassembled WGS sequence"/>
</dbReference>
<keyword evidence="8" id="KW-1185">Reference proteome</keyword>
<gene>
    <name evidence="7" type="ORF">QE152_g8896</name>
</gene>
<evidence type="ECO:0000259" key="5">
    <source>
        <dbReference type="Pfam" id="PF03015"/>
    </source>
</evidence>
<dbReference type="InterPro" id="IPR033640">
    <property type="entry name" value="FAR_C"/>
</dbReference>
<feature type="domain" description="Fatty acyl-CoA reductase C-terminal" evidence="5">
    <location>
        <begin position="350"/>
        <end position="443"/>
    </location>
</feature>
<dbReference type="Pfam" id="PF07993">
    <property type="entry name" value="NAD_binding_4"/>
    <property type="match status" value="1"/>
</dbReference>
<reference evidence="7 8" key="1">
    <citation type="journal article" date="2024" name="BMC Genomics">
        <title>De novo assembly and annotation of Popillia japonica's genome with initial clues to its potential as an invasive pest.</title>
        <authorList>
            <person name="Cucini C."/>
            <person name="Boschi S."/>
            <person name="Funari R."/>
            <person name="Cardaioli E."/>
            <person name="Iannotti N."/>
            <person name="Marturano G."/>
            <person name="Paoli F."/>
            <person name="Bruttini M."/>
            <person name="Carapelli A."/>
            <person name="Frati F."/>
            <person name="Nardi F."/>
        </authorList>
    </citation>
    <scope>NUCLEOTIDE SEQUENCE [LARGE SCALE GENOMIC DNA]</scope>
    <source>
        <strain evidence="7">DMR45628</strain>
    </source>
</reference>
<dbReference type="GO" id="GO:0102965">
    <property type="term" value="F:alcohol-forming long-chain fatty acyl-CoA reductase activity"/>
    <property type="evidence" value="ECO:0007669"/>
    <property type="project" value="UniProtKB-EC"/>
</dbReference>
<comment type="function">
    <text evidence="4">Catalyzes the reduction of fatty acyl-CoA to fatty alcohols.</text>
</comment>
<keyword evidence="4" id="KW-0472">Membrane</keyword>
<proteinExistence type="inferred from homology"/>
<evidence type="ECO:0000256" key="2">
    <source>
        <dbReference type="ARBA" id="ARBA00022516"/>
    </source>
</evidence>
<dbReference type="GO" id="GO:0005777">
    <property type="term" value="C:peroxisome"/>
    <property type="evidence" value="ECO:0007669"/>
    <property type="project" value="TreeGrafter"/>
</dbReference>
<dbReference type="GO" id="GO:0080019">
    <property type="term" value="F:alcohol-forming very long-chain fatty acyl-CoA reductase activity"/>
    <property type="evidence" value="ECO:0007669"/>
    <property type="project" value="InterPro"/>
</dbReference>
<dbReference type="EC" id="1.2.1.84" evidence="4"/>
<feature type="transmembrane region" description="Helical" evidence="4">
    <location>
        <begin position="345"/>
        <end position="365"/>
    </location>
</feature>